<dbReference type="EMBL" id="GBRH01179083">
    <property type="protein sequence ID" value="JAE18813.1"/>
    <property type="molecule type" value="Transcribed_RNA"/>
</dbReference>
<reference evidence="1" key="1">
    <citation type="submission" date="2014-09" db="EMBL/GenBank/DDBJ databases">
        <authorList>
            <person name="Magalhaes I.L.F."/>
            <person name="Oliveira U."/>
            <person name="Santos F.R."/>
            <person name="Vidigal T.H.D.A."/>
            <person name="Brescovit A.D."/>
            <person name="Santos A.J."/>
        </authorList>
    </citation>
    <scope>NUCLEOTIDE SEQUENCE</scope>
    <source>
        <tissue evidence="1">Shoot tissue taken approximately 20 cm above the soil surface</tissue>
    </source>
</reference>
<sequence length="40" mass="4704">MRSFWVSFTKCFLDAENRRGIFCSYSLLKCIHSSVETLEV</sequence>
<dbReference type="AlphaFoldDB" id="A0A0A9GDP7"/>
<name>A0A0A9GDP7_ARUDO</name>
<accession>A0A0A9GDP7</accession>
<evidence type="ECO:0000313" key="1">
    <source>
        <dbReference type="EMBL" id="JAE18813.1"/>
    </source>
</evidence>
<proteinExistence type="predicted"/>
<reference evidence="1" key="2">
    <citation type="journal article" date="2015" name="Data Brief">
        <title>Shoot transcriptome of the giant reed, Arundo donax.</title>
        <authorList>
            <person name="Barrero R.A."/>
            <person name="Guerrero F.D."/>
            <person name="Moolhuijzen P."/>
            <person name="Goolsby J.A."/>
            <person name="Tidwell J."/>
            <person name="Bellgard S.E."/>
            <person name="Bellgard M.I."/>
        </authorList>
    </citation>
    <scope>NUCLEOTIDE SEQUENCE</scope>
    <source>
        <tissue evidence="1">Shoot tissue taken approximately 20 cm above the soil surface</tissue>
    </source>
</reference>
<organism evidence="1">
    <name type="scientific">Arundo donax</name>
    <name type="common">Giant reed</name>
    <name type="synonym">Donax arundinaceus</name>
    <dbReference type="NCBI Taxonomy" id="35708"/>
    <lineage>
        <taxon>Eukaryota</taxon>
        <taxon>Viridiplantae</taxon>
        <taxon>Streptophyta</taxon>
        <taxon>Embryophyta</taxon>
        <taxon>Tracheophyta</taxon>
        <taxon>Spermatophyta</taxon>
        <taxon>Magnoliopsida</taxon>
        <taxon>Liliopsida</taxon>
        <taxon>Poales</taxon>
        <taxon>Poaceae</taxon>
        <taxon>PACMAD clade</taxon>
        <taxon>Arundinoideae</taxon>
        <taxon>Arundineae</taxon>
        <taxon>Arundo</taxon>
    </lineage>
</organism>
<protein>
    <submittedName>
        <fullName evidence="1">Uncharacterized protein</fullName>
    </submittedName>
</protein>